<organism evidence="1 2">
    <name type="scientific">Brassica campestris</name>
    <name type="common">Field mustard</name>
    <dbReference type="NCBI Taxonomy" id="3711"/>
    <lineage>
        <taxon>Eukaryota</taxon>
        <taxon>Viridiplantae</taxon>
        <taxon>Streptophyta</taxon>
        <taxon>Embryophyta</taxon>
        <taxon>Tracheophyta</taxon>
        <taxon>Spermatophyta</taxon>
        <taxon>Magnoliopsida</taxon>
        <taxon>eudicotyledons</taxon>
        <taxon>Gunneridae</taxon>
        <taxon>Pentapetalae</taxon>
        <taxon>rosids</taxon>
        <taxon>malvids</taxon>
        <taxon>Brassicales</taxon>
        <taxon>Brassicaceae</taxon>
        <taxon>Brassiceae</taxon>
        <taxon>Brassica</taxon>
    </lineage>
</organism>
<reference evidence="1 2" key="1">
    <citation type="submission" date="2021-07" db="EMBL/GenBank/DDBJ databases">
        <authorList>
            <consortium name="Genoscope - CEA"/>
            <person name="William W."/>
        </authorList>
    </citation>
    <scope>NUCLEOTIDE SEQUENCE [LARGE SCALE GENOMIC DNA]</scope>
</reference>
<evidence type="ECO:0000313" key="1">
    <source>
        <dbReference type="EMBL" id="CAG7907161.1"/>
    </source>
</evidence>
<protein>
    <submittedName>
        <fullName evidence="1">Uncharacterized protein</fullName>
    </submittedName>
</protein>
<name>A0A8D9I0U7_BRACM</name>
<proteinExistence type="predicted"/>
<accession>A0A8D9I0U7</accession>
<evidence type="ECO:0000313" key="2">
    <source>
        <dbReference type="Proteomes" id="UP000694005"/>
    </source>
</evidence>
<dbReference type="EMBL" id="LS974620">
    <property type="protein sequence ID" value="CAG7907161.1"/>
    <property type="molecule type" value="Genomic_DNA"/>
</dbReference>
<dbReference type="AlphaFoldDB" id="A0A8D9I0U7"/>
<dbReference type="Gramene" id="A04p20620.2_BraZ1">
    <property type="protein sequence ID" value="A04p20620.2_BraZ1.CDS.1"/>
    <property type="gene ID" value="A04g20620.2_BraZ1"/>
</dbReference>
<feature type="non-terminal residue" evidence="1">
    <location>
        <position position="50"/>
    </location>
</feature>
<gene>
    <name evidence="1" type="ORF">BRAPAZ1V2_A04P20620.2</name>
</gene>
<dbReference type="Proteomes" id="UP000694005">
    <property type="component" value="Chromosome A04"/>
</dbReference>
<sequence>MVEYLESNLFFKSFLLVLRVFMGFTGFTDLVRKIHIFRPNISLILPRTTN</sequence>